<dbReference type="GO" id="GO:0006508">
    <property type="term" value="P:proteolysis"/>
    <property type="evidence" value="ECO:0007669"/>
    <property type="project" value="UniProtKB-KW"/>
</dbReference>
<dbReference type="GO" id="GO:0005615">
    <property type="term" value="C:extracellular space"/>
    <property type="evidence" value="ECO:0007669"/>
    <property type="project" value="TreeGrafter"/>
</dbReference>
<evidence type="ECO:0000256" key="1">
    <source>
        <dbReference type="ARBA" id="ARBA00022670"/>
    </source>
</evidence>
<dbReference type="InterPro" id="IPR001314">
    <property type="entry name" value="Peptidase_S1A"/>
</dbReference>
<keyword evidence="2" id="KW-0378">Hydrolase</keyword>
<dbReference type="EMBL" id="VZSY01003165">
    <property type="protein sequence ID" value="NXA15955.1"/>
    <property type="molecule type" value="Genomic_DNA"/>
</dbReference>
<accession>A0A7K7TGB5</accession>
<keyword evidence="7" id="KW-1185">Reference proteome</keyword>
<keyword evidence="1" id="KW-0645">Protease</keyword>
<keyword evidence="4" id="KW-1015">Disulfide bond</keyword>
<dbReference type="InterPro" id="IPR009003">
    <property type="entry name" value="Peptidase_S1_PA"/>
</dbReference>
<feature type="non-terminal residue" evidence="6">
    <location>
        <position position="168"/>
    </location>
</feature>
<dbReference type="Proteomes" id="UP000589485">
    <property type="component" value="Unassembled WGS sequence"/>
</dbReference>
<dbReference type="InterPro" id="IPR043504">
    <property type="entry name" value="Peptidase_S1_PA_chymotrypsin"/>
</dbReference>
<dbReference type="SMART" id="SM00020">
    <property type="entry name" value="Tryp_SPc"/>
    <property type="match status" value="1"/>
</dbReference>
<sequence>EEPTDPPGANEIFKTCGQPEVRRTLRRTYGGFKATAGKHPWMASVQMKTAGGSEHFCGGVLIKSCWVLTAAHCFECRRENIQVVLGEQTHSKKEHQEQRFDVEKIIMHDQYIHTNSVPCNDIALLNLKPVDSCCAVETQYVKMACLPNFFFPIGTNCFVSEWGKTVTG</sequence>
<evidence type="ECO:0000256" key="3">
    <source>
        <dbReference type="ARBA" id="ARBA00022825"/>
    </source>
</evidence>
<gene>
    <name evidence="6" type="primary">Habp2</name>
    <name evidence="6" type="ORF">SAPAEN_R10101</name>
</gene>
<dbReference type="PANTHER" id="PTHR24264:SF40">
    <property type="entry name" value="HYALURONAN-BINDING PROTEIN 2"/>
    <property type="match status" value="1"/>
</dbReference>
<dbReference type="PROSITE" id="PS00134">
    <property type="entry name" value="TRYPSIN_HIS"/>
    <property type="match status" value="1"/>
</dbReference>
<dbReference type="InterPro" id="IPR018114">
    <property type="entry name" value="TRYPSIN_HIS"/>
</dbReference>
<evidence type="ECO:0000313" key="6">
    <source>
        <dbReference type="EMBL" id="NXA15955.1"/>
    </source>
</evidence>
<name>A0A7K7TGB5_9TYRA</name>
<reference evidence="6 7" key="1">
    <citation type="submission" date="2019-09" db="EMBL/GenBank/DDBJ databases">
        <title>Bird 10,000 Genomes (B10K) Project - Family phase.</title>
        <authorList>
            <person name="Zhang G."/>
        </authorList>
    </citation>
    <scope>NUCLEOTIDE SEQUENCE [LARGE SCALE GENOMIC DNA]</scope>
    <source>
        <strain evidence="6">B10K-DU-030-41</strain>
        <tissue evidence="6">Muscle</tissue>
    </source>
</reference>
<dbReference type="InterPro" id="IPR001254">
    <property type="entry name" value="Trypsin_dom"/>
</dbReference>
<dbReference type="Gene3D" id="2.40.10.10">
    <property type="entry name" value="Trypsin-like serine proteases"/>
    <property type="match status" value="2"/>
</dbReference>
<dbReference type="Pfam" id="PF00089">
    <property type="entry name" value="Trypsin"/>
    <property type="match status" value="1"/>
</dbReference>
<proteinExistence type="predicted"/>
<dbReference type="AlphaFoldDB" id="A0A7K7TGB5"/>
<dbReference type="InterPro" id="IPR050127">
    <property type="entry name" value="Serine_Proteases_S1"/>
</dbReference>
<evidence type="ECO:0000259" key="5">
    <source>
        <dbReference type="PROSITE" id="PS50240"/>
    </source>
</evidence>
<dbReference type="FunFam" id="2.40.10.10:FF:000004">
    <property type="entry name" value="Tryptase gamma 1"/>
    <property type="match status" value="1"/>
</dbReference>
<feature type="domain" description="Peptidase S1" evidence="5">
    <location>
        <begin position="28"/>
        <end position="168"/>
    </location>
</feature>
<dbReference type="PROSITE" id="PS50240">
    <property type="entry name" value="TRYPSIN_DOM"/>
    <property type="match status" value="1"/>
</dbReference>
<dbReference type="PRINTS" id="PR00722">
    <property type="entry name" value="CHYMOTRYPSIN"/>
</dbReference>
<evidence type="ECO:0000256" key="2">
    <source>
        <dbReference type="ARBA" id="ARBA00022801"/>
    </source>
</evidence>
<comment type="caution">
    <text evidence="6">The sequence shown here is derived from an EMBL/GenBank/DDBJ whole genome shotgun (WGS) entry which is preliminary data.</text>
</comment>
<protein>
    <submittedName>
        <fullName evidence="6">HABP2 protein</fullName>
    </submittedName>
</protein>
<evidence type="ECO:0000313" key="7">
    <source>
        <dbReference type="Proteomes" id="UP000589485"/>
    </source>
</evidence>
<dbReference type="CDD" id="cd00190">
    <property type="entry name" value="Tryp_SPc"/>
    <property type="match status" value="1"/>
</dbReference>
<feature type="non-terminal residue" evidence="6">
    <location>
        <position position="1"/>
    </location>
</feature>
<keyword evidence="3" id="KW-0720">Serine protease</keyword>
<dbReference type="SUPFAM" id="SSF50494">
    <property type="entry name" value="Trypsin-like serine proteases"/>
    <property type="match status" value="1"/>
</dbReference>
<dbReference type="GO" id="GO:0004252">
    <property type="term" value="F:serine-type endopeptidase activity"/>
    <property type="evidence" value="ECO:0007669"/>
    <property type="project" value="InterPro"/>
</dbReference>
<organism evidence="6 7">
    <name type="scientific">Sapayoa aenigma</name>
    <name type="common">broad-billed sapayoa</name>
    <dbReference type="NCBI Taxonomy" id="239371"/>
    <lineage>
        <taxon>Eukaryota</taxon>
        <taxon>Metazoa</taxon>
        <taxon>Chordata</taxon>
        <taxon>Craniata</taxon>
        <taxon>Vertebrata</taxon>
        <taxon>Euteleostomi</taxon>
        <taxon>Archelosauria</taxon>
        <taxon>Archosauria</taxon>
        <taxon>Dinosauria</taxon>
        <taxon>Saurischia</taxon>
        <taxon>Theropoda</taxon>
        <taxon>Coelurosauria</taxon>
        <taxon>Aves</taxon>
        <taxon>Neognathae</taxon>
        <taxon>Neoaves</taxon>
        <taxon>Telluraves</taxon>
        <taxon>Australaves</taxon>
        <taxon>Passeriformes</taxon>
        <taxon>Tyrannidae</taxon>
        <taxon>Sapayoa</taxon>
    </lineage>
</organism>
<dbReference type="PANTHER" id="PTHR24264">
    <property type="entry name" value="TRYPSIN-RELATED"/>
    <property type="match status" value="1"/>
</dbReference>
<evidence type="ECO:0000256" key="4">
    <source>
        <dbReference type="ARBA" id="ARBA00023157"/>
    </source>
</evidence>
<dbReference type="OrthoDB" id="9937281at2759"/>